<evidence type="ECO:0000256" key="2">
    <source>
        <dbReference type="ARBA" id="ARBA00002285"/>
    </source>
</evidence>
<dbReference type="RefSeq" id="WP_395135092.1">
    <property type="nucleotide sequence ID" value="NZ_JBIMPR010000014.1"/>
</dbReference>
<evidence type="ECO:0000256" key="9">
    <source>
        <dbReference type="ARBA" id="ARBA00023239"/>
    </source>
</evidence>
<evidence type="ECO:0000313" key="12">
    <source>
        <dbReference type="EMBL" id="MFH5775992.1"/>
    </source>
</evidence>
<comment type="similarity">
    <text evidence="4">Belongs to the PTPS family. QueD subfamily.</text>
</comment>
<dbReference type="InterPro" id="IPR007115">
    <property type="entry name" value="6-PTP_synth/QueD"/>
</dbReference>
<evidence type="ECO:0000256" key="7">
    <source>
        <dbReference type="ARBA" id="ARBA00022723"/>
    </source>
</evidence>
<proteinExistence type="inferred from homology"/>
<dbReference type="InterPro" id="IPR038418">
    <property type="entry name" value="6-PTP_synth/QueD_sf"/>
</dbReference>
<dbReference type="Pfam" id="PF01242">
    <property type="entry name" value="PTPS"/>
    <property type="match status" value="1"/>
</dbReference>
<dbReference type="Proteomes" id="UP001609376">
    <property type="component" value="Unassembled WGS sequence"/>
</dbReference>
<sequence length="131" mass="14206">MFAVEVRDHIMIAHSLPHPAFGPAQAMHGATYTVDVAFCAETLDETGVVVDIGLASQALAGALATLRYKNLDEVPEFQGKFTTTEFLCQIVFDRIATSVRAGELGDQGRIARLRVTLQESHLASAWYEGAI</sequence>
<keyword evidence="7" id="KW-0479">Metal-binding</keyword>
<evidence type="ECO:0000313" key="13">
    <source>
        <dbReference type="Proteomes" id="UP001609376"/>
    </source>
</evidence>
<keyword evidence="13" id="KW-1185">Reference proteome</keyword>
<evidence type="ECO:0000256" key="4">
    <source>
        <dbReference type="ARBA" id="ARBA00008900"/>
    </source>
</evidence>
<evidence type="ECO:0000256" key="5">
    <source>
        <dbReference type="ARBA" id="ARBA00012982"/>
    </source>
</evidence>
<protein>
    <recommendedName>
        <fullName evidence="6">6-carboxy-5,6,7,8-tetrahydropterin synthase</fullName>
        <ecNumber evidence="5">4.1.2.50</ecNumber>
    </recommendedName>
    <alternativeName>
        <fullName evidence="10">Queuosine biosynthesis protein QueD</fullName>
    </alternativeName>
</protein>
<keyword evidence="9" id="KW-0456">Lyase</keyword>
<evidence type="ECO:0000256" key="10">
    <source>
        <dbReference type="ARBA" id="ARBA00031449"/>
    </source>
</evidence>
<name>A0ABW7LT16_9RHOB</name>
<comment type="pathway">
    <text evidence="3">Purine metabolism; 7-cyano-7-deazaguanine biosynthesis.</text>
</comment>
<evidence type="ECO:0000256" key="6">
    <source>
        <dbReference type="ARBA" id="ARBA00018141"/>
    </source>
</evidence>
<dbReference type="PANTHER" id="PTHR12589">
    <property type="entry name" value="PYRUVOYL TETRAHYDROBIOPTERIN SYNTHASE"/>
    <property type="match status" value="1"/>
</dbReference>
<organism evidence="12 13">
    <name type="scientific">Paracoccus broussonetiae subsp. drimophilus</name>
    <dbReference type="NCBI Taxonomy" id="3373869"/>
    <lineage>
        <taxon>Bacteria</taxon>
        <taxon>Pseudomonadati</taxon>
        <taxon>Pseudomonadota</taxon>
        <taxon>Alphaproteobacteria</taxon>
        <taxon>Rhodobacterales</taxon>
        <taxon>Paracoccaceae</taxon>
        <taxon>Paracoccus</taxon>
        <taxon>Paracoccus broussonetiae</taxon>
    </lineage>
</organism>
<gene>
    <name evidence="12" type="ORF">ACHFJ0_17220</name>
</gene>
<dbReference type="EMBL" id="JBIMPR010000014">
    <property type="protein sequence ID" value="MFH5775992.1"/>
    <property type="molecule type" value="Genomic_DNA"/>
</dbReference>
<evidence type="ECO:0000256" key="1">
    <source>
        <dbReference type="ARBA" id="ARBA00001947"/>
    </source>
</evidence>
<evidence type="ECO:0000256" key="11">
    <source>
        <dbReference type="ARBA" id="ARBA00048807"/>
    </source>
</evidence>
<accession>A0ABW7LT16</accession>
<comment type="catalytic activity">
    <reaction evidence="11">
        <text>7,8-dihydroneopterin 3'-triphosphate + H2O = 6-carboxy-5,6,7,8-tetrahydropterin + triphosphate + acetaldehyde + 2 H(+)</text>
        <dbReference type="Rhea" id="RHEA:27966"/>
        <dbReference type="ChEBI" id="CHEBI:15343"/>
        <dbReference type="ChEBI" id="CHEBI:15377"/>
        <dbReference type="ChEBI" id="CHEBI:15378"/>
        <dbReference type="ChEBI" id="CHEBI:18036"/>
        <dbReference type="ChEBI" id="CHEBI:58462"/>
        <dbReference type="ChEBI" id="CHEBI:61032"/>
        <dbReference type="EC" id="4.1.2.50"/>
    </reaction>
</comment>
<dbReference type="SUPFAM" id="SSF55620">
    <property type="entry name" value="Tetrahydrobiopterin biosynthesis enzymes-like"/>
    <property type="match status" value="1"/>
</dbReference>
<dbReference type="Gene3D" id="3.30.479.10">
    <property type="entry name" value="6-pyruvoyl tetrahydropterin synthase/QueD"/>
    <property type="match status" value="1"/>
</dbReference>
<evidence type="ECO:0000256" key="3">
    <source>
        <dbReference type="ARBA" id="ARBA00005061"/>
    </source>
</evidence>
<dbReference type="PANTHER" id="PTHR12589:SF7">
    <property type="entry name" value="6-PYRUVOYL TETRAHYDROBIOPTERIN SYNTHASE"/>
    <property type="match status" value="1"/>
</dbReference>
<reference evidence="12 13" key="1">
    <citation type="submission" date="2024-10" db="EMBL/GenBank/DDBJ databases">
        <title>Paracoccus drimophilus sp. nov., a novel bacterium from corn roots in Hunan.</title>
        <authorList>
            <person name="Li X."/>
        </authorList>
    </citation>
    <scope>NUCLEOTIDE SEQUENCE [LARGE SCALE GENOMIC DNA]</scope>
    <source>
        <strain evidence="12 13">NGMCC 1.201697</strain>
    </source>
</reference>
<comment type="caution">
    <text evidence="12">The sequence shown here is derived from an EMBL/GenBank/DDBJ whole genome shotgun (WGS) entry which is preliminary data.</text>
</comment>
<comment type="cofactor">
    <cofactor evidence="1">
        <name>Zn(2+)</name>
        <dbReference type="ChEBI" id="CHEBI:29105"/>
    </cofactor>
</comment>
<keyword evidence="8" id="KW-0862">Zinc</keyword>
<comment type="function">
    <text evidence="2">Catalyzes the conversion of 7,8-dihydroneopterin triphosphate (H2NTP) to 6-carboxy-5,6,7,8-tetrahydropterin (CPH4) and acetaldehyde.</text>
</comment>
<evidence type="ECO:0000256" key="8">
    <source>
        <dbReference type="ARBA" id="ARBA00022833"/>
    </source>
</evidence>
<dbReference type="EC" id="4.1.2.50" evidence="5"/>